<protein>
    <submittedName>
        <fullName evidence="2">Uncharacterized protein</fullName>
    </submittedName>
</protein>
<keyword evidence="1" id="KW-0472">Membrane</keyword>
<feature type="transmembrane region" description="Helical" evidence="1">
    <location>
        <begin position="136"/>
        <end position="156"/>
    </location>
</feature>
<organism evidence="2 3">
    <name type="scientific">Segetibacter aerophilus</name>
    <dbReference type="NCBI Taxonomy" id="670293"/>
    <lineage>
        <taxon>Bacteria</taxon>
        <taxon>Pseudomonadati</taxon>
        <taxon>Bacteroidota</taxon>
        <taxon>Chitinophagia</taxon>
        <taxon>Chitinophagales</taxon>
        <taxon>Chitinophagaceae</taxon>
        <taxon>Segetibacter</taxon>
    </lineage>
</organism>
<reference evidence="2 3" key="1">
    <citation type="submission" date="2019-07" db="EMBL/GenBank/DDBJ databases">
        <title>Whole genome shotgun sequence of Segetibacter aerophilus NBRC 106135.</title>
        <authorList>
            <person name="Hosoyama A."/>
            <person name="Uohara A."/>
            <person name="Ohji S."/>
            <person name="Ichikawa N."/>
        </authorList>
    </citation>
    <scope>NUCLEOTIDE SEQUENCE [LARGE SCALE GENOMIC DNA]</scope>
    <source>
        <strain evidence="2 3">NBRC 106135</strain>
    </source>
</reference>
<accession>A0A512BDT1</accession>
<proteinExistence type="predicted"/>
<comment type="caution">
    <text evidence="2">The sequence shown here is derived from an EMBL/GenBank/DDBJ whole genome shotgun (WGS) entry which is preliminary data.</text>
</comment>
<keyword evidence="3" id="KW-1185">Reference proteome</keyword>
<keyword evidence="1" id="KW-0812">Transmembrane</keyword>
<evidence type="ECO:0000256" key="1">
    <source>
        <dbReference type="SAM" id="Phobius"/>
    </source>
</evidence>
<dbReference type="AlphaFoldDB" id="A0A512BDT1"/>
<evidence type="ECO:0000313" key="3">
    <source>
        <dbReference type="Proteomes" id="UP000321513"/>
    </source>
</evidence>
<evidence type="ECO:0000313" key="2">
    <source>
        <dbReference type="EMBL" id="GEO10035.1"/>
    </source>
</evidence>
<dbReference type="Proteomes" id="UP000321513">
    <property type="component" value="Unassembled WGS sequence"/>
</dbReference>
<name>A0A512BDT1_9BACT</name>
<keyword evidence="1" id="KW-1133">Transmembrane helix</keyword>
<gene>
    <name evidence="2" type="ORF">SAE01_25310</name>
</gene>
<sequence>MKDSTGLHSYAVVRGDTLLINYDSAYVLNKKTFKLYQDTYKRVQNGNPAMKNLLANYEGLIALQDSMLKSKEAYYQSLKSNFDSLVSHSNNFVDKTALNISAIDQSLSTATSQINNIKGLLDQSLEKLKKENRQRIKLVVGGFTVGVAAATLVFLITRQ</sequence>
<dbReference type="EMBL" id="BJYT01000008">
    <property type="protein sequence ID" value="GEO10035.1"/>
    <property type="molecule type" value="Genomic_DNA"/>
</dbReference>